<dbReference type="RefSeq" id="WP_184014948.1">
    <property type="nucleotide sequence ID" value="NZ_JACHFD010000001.1"/>
</dbReference>
<accession>A0A840UUX3</accession>
<dbReference type="Gene3D" id="3.40.50.150">
    <property type="entry name" value="Vaccinia Virus protein VP39"/>
    <property type="match status" value="1"/>
</dbReference>
<dbReference type="EMBL" id="JACHFD010000001">
    <property type="protein sequence ID" value="MBB5349997.1"/>
    <property type="molecule type" value="Genomic_DNA"/>
</dbReference>
<comment type="caution">
    <text evidence="1">The sequence shown here is derived from an EMBL/GenBank/DDBJ whole genome shotgun (WGS) entry which is preliminary data.</text>
</comment>
<sequence>MTKRATNRAHEQVSEVLGEGGVAVDATAGNGHDTLFLARLVGPTGEVLAFDIQEAAIAASKARMEAAGCAGWVKFFQESHAELAHRVEKPVDAVMFNLGYLPGADHGVITRTEETLRALEAARSVVRPGGVVTVVCYPGHPGGDEEAAAVVSWAESQDGEVFAAAREGAPFLVVIRPGDIPHLEP</sequence>
<keyword evidence="2" id="KW-1185">Reference proteome</keyword>
<dbReference type="CDD" id="cd02440">
    <property type="entry name" value="AdoMet_MTases"/>
    <property type="match status" value="1"/>
</dbReference>
<dbReference type="InterPro" id="IPR010719">
    <property type="entry name" value="MnmM_MeTrfase"/>
</dbReference>
<keyword evidence="1" id="KW-0489">Methyltransferase</keyword>
<keyword evidence="1" id="KW-0830">Ubiquinone</keyword>
<dbReference type="InterPro" id="IPR029063">
    <property type="entry name" value="SAM-dependent_MTases_sf"/>
</dbReference>
<evidence type="ECO:0000313" key="2">
    <source>
        <dbReference type="Proteomes" id="UP000557717"/>
    </source>
</evidence>
<organism evidence="1 2">
    <name type="scientific">Haloferula luteola</name>
    <dbReference type="NCBI Taxonomy" id="595692"/>
    <lineage>
        <taxon>Bacteria</taxon>
        <taxon>Pseudomonadati</taxon>
        <taxon>Verrucomicrobiota</taxon>
        <taxon>Verrucomicrobiia</taxon>
        <taxon>Verrucomicrobiales</taxon>
        <taxon>Verrucomicrobiaceae</taxon>
        <taxon>Haloferula</taxon>
    </lineage>
</organism>
<name>A0A840UUX3_9BACT</name>
<dbReference type="SUPFAM" id="SSF53335">
    <property type="entry name" value="S-adenosyl-L-methionine-dependent methyltransferases"/>
    <property type="match status" value="1"/>
</dbReference>
<dbReference type="GO" id="GO:0008168">
    <property type="term" value="F:methyltransferase activity"/>
    <property type="evidence" value="ECO:0007669"/>
    <property type="project" value="UniProtKB-KW"/>
</dbReference>
<dbReference type="PANTHER" id="PTHR35276">
    <property type="entry name" value="S-ADENOSYL-L-METHIONINE-DEPENDENT METHYLTRANSFERASES SUPERFAMILY PROTEIN"/>
    <property type="match status" value="1"/>
</dbReference>
<protein>
    <submittedName>
        <fullName evidence="1">Ubiquinone/menaquinone biosynthesis C-methylase UbiE</fullName>
    </submittedName>
</protein>
<dbReference type="Pfam" id="PF06962">
    <property type="entry name" value="rRNA_methylase"/>
    <property type="match status" value="1"/>
</dbReference>
<dbReference type="Proteomes" id="UP000557717">
    <property type="component" value="Unassembled WGS sequence"/>
</dbReference>
<proteinExistence type="predicted"/>
<evidence type="ECO:0000313" key="1">
    <source>
        <dbReference type="EMBL" id="MBB5349997.1"/>
    </source>
</evidence>
<keyword evidence="1" id="KW-0808">Transferase</keyword>
<dbReference type="AlphaFoldDB" id="A0A840UUX3"/>
<reference evidence="1 2" key="1">
    <citation type="submission" date="2020-08" db="EMBL/GenBank/DDBJ databases">
        <title>Genomic Encyclopedia of Type Strains, Phase IV (KMG-IV): sequencing the most valuable type-strain genomes for metagenomic binning, comparative biology and taxonomic classification.</title>
        <authorList>
            <person name="Goeker M."/>
        </authorList>
    </citation>
    <scope>NUCLEOTIDE SEQUENCE [LARGE SCALE GENOMIC DNA]</scope>
    <source>
        <strain evidence="1 2">YC6886</strain>
    </source>
</reference>
<gene>
    <name evidence="1" type="ORF">HNR46_000218</name>
</gene>
<dbReference type="GO" id="GO:0032259">
    <property type="term" value="P:methylation"/>
    <property type="evidence" value="ECO:0007669"/>
    <property type="project" value="UniProtKB-KW"/>
</dbReference>
<dbReference type="PANTHER" id="PTHR35276:SF1">
    <property type="entry name" value="TRNA (MNM(5)S(2)U34)-METHYLTRANSFERASE, CHLOROPLASTIC"/>
    <property type="match status" value="1"/>
</dbReference>